<keyword evidence="1 2" id="KW-0732">Signal</keyword>
<organism evidence="3 4">
    <name type="scientific">Orbus sasakiae</name>
    <dbReference type="NCBI Taxonomy" id="1078475"/>
    <lineage>
        <taxon>Bacteria</taxon>
        <taxon>Pseudomonadati</taxon>
        <taxon>Pseudomonadota</taxon>
        <taxon>Gammaproteobacteria</taxon>
        <taxon>Orbales</taxon>
        <taxon>Orbaceae</taxon>
        <taxon>Orbus</taxon>
    </lineage>
</organism>
<protein>
    <submittedName>
        <fullName evidence="3">YgiW/YdeI family stress tolerance OB fold protein</fullName>
    </submittedName>
</protein>
<dbReference type="InterPro" id="IPR036700">
    <property type="entry name" value="BOBF_sf"/>
</dbReference>
<evidence type="ECO:0000256" key="1">
    <source>
        <dbReference type="ARBA" id="ARBA00022729"/>
    </source>
</evidence>
<accession>A0ABP9N3W2</accession>
<proteinExistence type="predicted"/>
<comment type="caution">
    <text evidence="3">The sequence shown here is derived from an EMBL/GenBank/DDBJ whole genome shotgun (WGS) entry which is preliminary data.</text>
</comment>
<dbReference type="PANTHER" id="PTHR36571">
    <property type="entry name" value="PROTEIN YGIW"/>
    <property type="match status" value="1"/>
</dbReference>
<dbReference type="NCBIfam" id="TIGR00156">
    <property type="entry name" value="YgiW/YdeI family stress tolerance OB fold protein"/>
    <property type="match status" value="1"/>
</dbReference>
<dbReference type="SUPFAM" id="SSF101756">
    <property type="entry name" value="Hypothetical protein YgiW"/>
    <property type="match status" value="1"/>
</dbReference>
<dbReference type="Proteomes" id="UP001500171">
    <property type="component" value="Unassembled WGS sequence"/>
</dbReference>
<dbReference type="InterPro" id="IPR016052">
    <property type="entry name" value="YgiW/YdeI"/>
</dbReference>
<feature type="chain" id="PRO_5047364900" evidence="2">
    <location>
        <begin position="22"/>
        <end position="129"/>
    </location>
</feature>
<evidence type="ECO:0000313" key="3">
    <source>
        <dbReference type="EMBL" id="GAA5108460.1"/>
    </source>
</evidence>
<dbReference type="PANTHER" id="PTHR36571:SF1">
    <property type="entry name" value="PROTEIN YGIW"/>
    <property type="match status" value="1"/>
</dbReference>
<sequence length="129" mass="14454">MKKLIPLFLITALSFTGSAMADGFNNNTQLQTGGGFNNPLTISTVEQAKQMNKDAWVTLQGKIVKQIGEEDYLFRDNTGDINIEIDHKYWQGRTVTPDDIIQITGEVDTHRFKPIDIDVKNLQIISSAK</sequence>
<dbReference type="NCBIfam" id="NF033674">
    <property type="entry name" value="stress_OB_fold"/>
    <property type="match status" value="1"/>
</dbReference>
<dbReference type="InterPro" id="IPR005220">
    <property type="entry name" value="CarO-like"/>
</dbReference>
<keyword evidence="4" id="KW-1185">Reference proteome</keyword>
<dbReference type="RefSeq" id="WP_345489616.1">
    <property type="nucleotide sequence ID" value="NZ_BAABHY010000001.1"/>
</dbReference>
<gene>
    <name evidence="3" type="ORF">GCM10023211_10800</name>
</gene>
<name>A0ABP9N3W2_9GAMM</name>
<evidence type="ECO:0000256" key="2">
    <source>
        <dbReference type="SAM" id="SignalP"/>
    </source>
</evidence>
<dbReference type="EMBL" id="BAABHY010000001">
    <property type="protein sequence ID" value="GAA5108460.1"/>
    <property type="molecule type" value="Genomic_DNA"/>
</dbReference>
<reference evidence="4" key="1">
    <citation type="journal article" date="2019" name="Int. J. Syst. Evol. Microbiol.">
        <title>The Global Catalogue of Microorganisms (GCM) 10K type strain sequencing project: providing services to taxonomists for standard genome sequencing and annotation.</title>
        <authorList>
            <consortium name="The Broad Institute Genomics Platform"/>
            <consortium name="The Broad Institute Genome Sequencing Center for Infectious Disease"/>
            <person name="Wu L."/>
            <person name="Ma J."/>
        </authorList>
    </citation>
    <scope>NUCLEOTIDE SEQUENCE [LARGE SCALE GENOMIC DNA]</scope>
    <source>
        <strain evidence="4">JCM 18050</strain>
    </source>
</reference>
<dbReference type="Gene3D" id="2.40.50.200">
    <property type="entry name" value="Bacterial OB-fold"/>
    <property type="match status" value="1"/>
</dbReference>
<feature type="signal peptide" evidence="2">
    <location>
        <begin position="1"/>
        <end position="21"/>
    </location>
</feature>
<dbReference type="Pfam" id="PF04076">
    <property type="entry name" value="BOF"/>
    <property type="match status" value="1"/>
</dbReference>
<evidence type="ECO:0000313" key="4">
    <source>
        <dbReference type="Proteomes" id="UP001500171"/>
    </source>
</evidence>